<accession>D1NSW1</accession>
<evidence type="ECO:0000313" key="2">
    <source>
        <dbReference type="Proteomes" id="UP000003656"/>
    </source>
</evidence>
<reference evidence="1 2" key="1">
    <citation type="submission" date="2009-11" db="EMBL/GenBank/DDBJ databases">
        <authorList>
            <person name="Weinstock G."/>
            <person name="Sodergren E."/>
            <person name="Clifton S."/>
            <person name="Fulton L."/>
            <person name="Fulton B."/>
            <person name="Courtney L."/>
            <person name="Fronick C."/>
            <person name="Harrison M."/>
            <person name="Strong C."/>
            <person name="Farmer C."/>
            <person name="Delahaunty K."/>
            <person name="Markovic C."/>
            <person name="Hall O."/>
            <person name="Minx P."/>
            <person name="Tomlinson C."/>
            <person name="Mitreva M."/>
            <person name="Nelson J."/>
            <person name="Hou S."/>
            <person name="Wollam A."/>
            <person name="Pepin K.H."/>
            <person name="Johnson M."/>
            <person name="Bhonagiri V."/>
            <person name="Nash W.E."/>
            <person name="Warren W."/>
            <person name="Chinwalla A."/>
            <person name="Mardis E.R."/>
            <person name="Wilson R.K."/>
        </authorList>
    </citation>
    <scope>NUCLEOTIDE SEQUENCE [LARGE SCALE GENOMIC DNA]</scope>
    <source>
        <strain evidence="1 2">DSM 20093</strain>
    </source>
</reference>
<dbReference type="STRING" id="561180.BIFGAL_02871"/>
<name>D1NSW1_9BIFI</name>
<dbReference type="EMBL" id="ABXB03000001">
    <property type="protein sequence ID" value="EFA23763.1"/>
    <property type="molecule type" value="Genomic_DNA"/>
</dbReference>
<dbReference type="Proteomes" id="UP000003656">
    <property type="component" value="Unassembled WGS sequence"/>
</dbReference>
<gene>
    <name evidence="1" type="ORF">BIFGAL_02871</name>
</gene>
<evidence type="ECO:0000313" key="1">
    <source>
        <dbReference type="EMBL" id="EFA23763.1"/>
    </source>
</evidence>
<sequence>MFLRQYNQIWQENHPRGEPAWRQYGIPTHTSFDNAACQPGCTLGHAHFVVASRYIDLA</sequence>
<proteinExistence type="predicted"/>
<dbReference type="AlphaFoldDB" id="D1NSW1"/>
<organism evidence="1 2">
    <name type="scientific">Bifidobacterium gallicum DSM 20093 = LMG 11596</name>
    <dbReference type="NCBI Taxonomy" id="561180"/>
    <lineage>
        <taxon>Bacteria</taxon>
        <taxon>Bacillati</taxon>
        <taxon>Actinomycetota</taxon>
        <taxon>Actinomycetes</taxon>
        <taxon>Bifidobacteriales</taxon>
        <taxon>Bifidobacteriaceae</taxon>
        <taxon>Bifidobacterium</taxon>
    </lineage>
</organism>
<comment type="caution">
    <text evidence="1">The sequence shown here is derived from an EMBL/GenBank/DDBJ whole genome shotgun (WGS) entry which is preliminary data.</text>
</comment>
<protein>
    <submittedName>
        <fullName evidence="1">Uncharacterized protein</fullName>
    </submittedName>
</protein>